<keyword evidence="2" id="KW-1003">Cell membrane</keyword>
<feature type="domain" description="G-protein coupled receptors family 1 profile" evidence="11">
    <location>
        <begin position="81"/>
        <end position="260"/>
    </location>
</feature>
<dbReference type="Gene3D" id="1.20.1070.10">
    <property type="entry name" value="Rhodopsin 7-helix transmembrane proteins"/>
    <property type="match status" value="1"/>
</dbReference>
<dbReference type="OrthoDB" id="5955857at2759"/>
<comment type="subcellular location">
    <subcellularLocation>
        <location evidence="1">Cell membrane</location>
        <topology evidence="1">Multi-pass membrane protein</topology>
    </subcellularLocation>
</comment>
<keyword evidence="9" id="KW-0807">Transducer</keyword>
<evidence type="ECO:0000256" key="8">
    <source>
        <dbReference type="ARBA" id="ARBA00023170"/>
    </source>
</evidence>
<sequence length="280" mass="31664">MKFKMILRSNSEPSIIFVIDILFKAFVYRRTFIAILIPNHMKKITSSCGMVKLRRLTFLTCNNYNCIFENFETSIGMKEIEIAFLVVMSYDRYIAICHPLHYGLTVTPQVCVQAAGGSWASGLLYSAIHTVTMFRLPFTKSNVIYQYFCDVPQILRITSSDVQFSESVLLAVSSGIILACFAFLFMSYIKIFSSVLQIRSVEARNKALSTCTPQLAILFLFVISALIAVLGPTANKASLKNLLTAMFYTMLPPLINPLIYSLRNREINFALGRMYKNTPL</sequence>
<evidence type="ECO:0000256" key="7">
    <source>
        <dbReference type="ARBA" id="ARBA00023136"/>
    </source>
</evidence>
<keyword evidence="12" id="KW-1185">Reference proteome</keyword>
<gene>
    <name evidence="13" type="primary">LOC102837563</name>
</gene>
<dbReference type="InterPro" id="IPR017452">
    <property type="entry name" value="GPCR_Rhodpsn_7TM"/>
</dbReference>
<dbReference type="PROSITE" id="PS50262">
    <property type="entry name" value="G_PROTEIN_RECEP_F1_2"/>
    <property type="match status" value="1"/>
</dbReference>
<feature type="transmembrane region" description="Helical" evidence="10">
    <location>
        <begin position="242"/>
        <end position="262"/>
    </location>
</feature>
<name>A0A9B0U354_CHRAS</name>
<keyword evidence="7 10" id="KW-0472">Membrane</keyword>
<dbReference type="GeneID" id="102837563"/>
<organism evidence="12 13">
    <name type="scientific">Chrysochloris asiatica</name>
    <name type="common">Cape golden mole</name>
    <dbReference type="NCBI Taxonomy" id="185453"/>
    <lineage>
        <taxon>Eukaryota</taxon>
        <taxon>Metazoa</taxon>
        <taxon>Chordata</taxon>
        <taxon>Craniata</taxon>
        <taxon>Vertebrata</taxon>
        <taxon>Euteleostomi</taxon>
        <taxon>Mammalia</taxon>
        <taxon>Eutheria</taxon>
        <taxon>Afrotheria</taxon>
        <taxon>Chrysochloridae</taxon>
        <taxon>Chrysochlorinae</taxon>
        <taxon>Chrysochloris</taxon>
    </lineage>
</organism>
<feature type="transmembrane region" description="Helical" evidence="10">
    <location>
        <begin position="168"/>
        <end position="189"/>
    </location>
</feature>
<keyword evidence="5 10" id="KW-1133">Transmembrane helix</keyword>
<keyword evidence="4" id="KW-0716">Sensory transduction</keyword>
<keyword evidence="4" id="KW-0552">Olfaction</keyword>
<evidence type="ECO:0000256" key="2">
    <source>
        <dbReference type="ARBA" id="ARBA00022475"/>
    </source>
</evidence>
<keyword evidence="8" id="KW-0675">Receptor</keyword>
<evidence type="ECO:0000313" key="12">
    <source>
        <dbReference type="Proteomes" id="UP000504623"/>
    </source>
</evidence>
<dbReference type="Proteomes" id="UP000504623">
    <property type="component" value="Unplaced"/>
</dbReference>
<dbReference type="SUPFAM" id="SSF81321">
    <property type="entry name" value="Family A G protein-coupled receptor-like"/>
    <property type="match status" value="1"/>
</dbReference>
<protein>
    <submittedName>
        <fullName evidence="13">Olfactory receptor 14I1-like</fullName>
    </submittedName>
</protein>
<evidence type="ECO:0000256" key="4">
    <source>
        <dbReference type="ARBA" id="ARBA00022725"/>
    </source>
</evidence>
<reference evidence="13" key="1">
    <citation type="submission" date="2025-08" db="UniProtKB">
        <authorList>
            <consortium name="RefSeq"/>
        </authorList>
    </citation>
    <scope>IDENTIFICATION</scope>
    <source>
        <tissue evidence="13">Spleen</tissue>
    </source>
</reference>
<dbReference type="GO" id="GO:0004984">
    <property type="term" value="F:olfactory receptor activity"/>
    <property type="evidence" value="ECO:0007669"/>
    <property type="project" value="InterPro"/>
</dbReference>
<evidence type="ECO:0000313" key="13">
    <source>
        <dbReference type="RefSeq" id="XP_006876141.1"/>
    </source>
</evidence>
<accession>A0A9B0U354</accession>
<dbReference type="GO" id="GO:0005886">
    <property type="term" value="C:plasma membrane"/>
    <property type="evidence" value="ECO:0007669"/>
    <property type="project" value="UniProtKB-SubCell"/>
</dbReference>
<keyword evidence="3 10" id="KW-0812">Transmembrane</keyword>
<evidence type="ECO:0000256" key="6">
    <source>
        <dbReference type="ARBA" id="ARBA00023040"/>
    </source>
</evidence>
<evidence type="ECO:0000256" key="9">
    <source>
        <dbReference type="ARBA" id="ARBA00023224"/>
    </source>
</evidence>
<evidence type="ECO:0000259" key="11">
    <source>
        <dbReference type="PROSITE" id="PS50262"/>
    </source>
</evidence>
<dbReference type="RefSeq" id="XP_006876141.1">
    <property type="nucleotide sequence ID" value="XM_006876079.1"/>
</dbReference>
<proteinExistence type="predicted"/>
<feature type="transmembrane region" description="Helical" evidence="10">
    <location>
        <begin position="210"/>
        <end position="230"/>
    </location>
</feature>
<dbReference type="InterPro" id="IPR050516">
    <property type="entry name" value="Olfactory_GPCR"/>
</dbReference>
<evidence type="ECO:0000256" key="3">
    <source>
        <dbReference type="ARBA" id="ARBA00022692"/>
    </source>
</evidence>
<dbReference type="PANTHER" id="PTHR26452">
    <property type="entry name" value="OLFACTORY RECEPTOR"/>
    <property type="match status" value="1"/>
</dbReference>
<evidence type="ECO:0000256" key="1">
    <source>
        <dbReference type="ARBA" id="ARBA00004651"/>
    </source>
</evidence>
<keyword evidence="6" id="KW-0297">G-protein coupled receptor</keyword>
<dbReference type="PRINTS" id="PR00245">
    <property type="entry name" value="OLFACTORYR"/>
</dbReference>
<dbReference type="InterPro" id="IPR000725">
    <property type="entry name" value="Olfact_rcpt"/>
</dbReference>
<dbReference type="AlphaFoldDB" id="A0A9B0U354"/>
<dbReference type="GO" id="GO:0004930">
    <property type="term" value="F:G protein-coupled receptor activity"/>
    <property type="evidence" value="ECO:0007669"/>
    <property type="project" value="UniProtKB-KW"/>
</dbReference>
<evidence type="ECO:0000256" key="10">
    <source>
        <dbReference type="SAM" id="Phobius"/>
    </source>
</evidence>
<dbReference type="Pfam" id="PF13853">
    <property type="entry name" value="7tm_4"/>
    <property type="match status" value="1"/>
</dbReference>
<evidence type="ECO:0000256" key="5">
    <source>
        <dbReference type="ARBA" id="ARBA00022989"/>
    </source>
</evidence>